<comment type="similarity">
    <text evidence="1">Belongs to the glutamine synthetase family.</text>
</comment>
<dbReference type="PANTHER" id="PTHR43785:SF12">
    <property type="entry name" value="TYPE-1 GLUTAMINE SYNTHETASE 2"/>
    <property type="match status" value="1"/>
</dbReference>
<keyword evidence="4" id="KW-0067">ATP-binding</keyword>
<dbReference type="SMART" id="SM01230">
    <property type="entry name" value="Gln-synt_C"/>
    <property type="match status" value="1"/>
</dbReference>
<feature type="domain" description="GS catalytic" evidence="5">
    <location>
        <begin position="123"/>
        <end position="458"/>
    </location>
</feature>
<dbReference type="FunFam" id="3.30.590.10:FF:000005">
    <property type="entry name" value="Probable glutamine synthetase"/>
    <property type="match status" value="1"/>
</dbReference>
<dbReference type="Pfam" id="PF00120">
    <property type="entry name" value="Gln-synt_C"/>
    <property type="match status" value="1"/>
</dbReference>
<dbReference type="EMBL" id="CAEZSL010000188">
    <property type="protein sequence ID" value="CAB4552474.1"/>
    <property type="molecule type" value="Genomic_DNA"/>
</dbReference>
<evidence type="ECO:0000259" key="5">
    <source>
        <dbReference type="PROSITE" id="PS51987"/>
    </source>
</evidence>
<name>A0A6J6CMP9_9ZZZZ</name>
<proteinExistence type="inferred from homology"/>
<sequence>MMKRAVISREELSVHIQSGDIETVIMAFVDRYGRLVGKRATGRFFLDHVADHGTENCDYLLTCDIDNQPEVGFRFSNFGLGYGDMLAKADWETIRIASWLPKTAIIMCDLFDSTSGEMVAVAPRSILRQQVDHAASMGYLTLLGSEIEFFLFHDSYDEAKKNGYASLRPHSAWAQDYNILQTTRDEYIVGAIRSAMELSGVPVEFSKGEAGAGQHEINLSYSTAIEMADRNHLYKNAAKEIAAAHGRSITFMAKPDFNDVGSSCHIHASLWSLDGQTSVFADSVDALGMSQVFKQFLAGQIHTAREFSLLWAPTVNSYRRFQPGSWAPTGIGWGVDNRTLGFRQVGHGNAMRVENRIPGADANSYLAFAGTIAGGMYGIKNKLTLGEPFVGNGYEDSSVGRIPWNLPDAIALWRDSDIARECFGEEAHHWILRSAQSEWEAFNRTVTDWEKNRYFERI</sequence>
<gene>
    <name evidence="6" type="ORF">UFOPK1421_01373</name>
</gene>
<accession>A0A6J6CMP9</accession>
<dbReference type="Gene3D" id="3.30.590.10">
    <property type="entry name" value="Glutamine synthetase/guanido kinase, catalytic domain"/>
    <property type="match status" value="1"/>
</dbReference>
<dbReference type="InterPro" id="IPR014746">
    <property type="entry name" value="Gln_synth/guanido_kin_cat_dom"/>
</dbReference>
<protein>
    <submittedName>
        <fullName evidence="6">Unannotated protein</fullName>
    </submittedName>
</protein>
<dbReference type="GO" id="GO:0004356">
    <property type="term" value="F:glutamine synthetase activity"/>
    <property type="evidence" value="ECO:0007669"/>
    <property type="project" value="InterPro"/>
</dbReference>
<evidence type="ECO:0000313" key="6">
    <source>
        <dbReference type="EMBL" id="CAB4552474.1"/>
    </source>
</evidence>
<keyword evidence="2" id="KW-0436">Ligase</keyword>
<dbReference type="GO" id="GO:0006576">
    <property type="term" value="P:biogenic amine metabolic process"/>
    <property type="evidence" value="ECO:0007669"/>
    <property type="project" value="UniProtKB-ARBA"/>
</dbReference>
<evidence type="ECO:0000256" key="2">
    <source>
        <dbReference type="ARBA" id="ARBA00022598"/>
    </source>
</evidence>
<organism evidence="6">
    <name type="scientific">freshwater metagenome</name>
    <dbReference type="NCBI Taxonomy" id="449393"/>
    <lineage>
        <taxon>unclassified sequences</taxon>
        <taxon>metagenomes</taxon>
        <taxon>ecological metagenomes</taxon>
    </lineage>
</organism>
<dbReference type="PROSITE" id="PS51987">
    <property type="entry name" value="GS_CATALYTIC"/>
    <property type="match status" value="1"/>
</dbReference>
<dbReference type="GO" id="GO:0006542">
    <property type="term" value="P:glutamine biosynthetic process"/>
    <property type="evidence" value="ECO:0007669"/>
    <property type="project" value="InterPro"/>
</dbReference>
<evidence type="ECO:0000256" key="4">
    <source>
        <dbReference type="ARBA" id="ARBA00022840"/>
    </source>
</evidence>
<dbReference type="Gene3D" id="3.10.20.70">
    <property type="entry name" value="Glutamine synthetase, N-terminal domain"/>
    <property type="match status" value="1"/>
</dbReference>
<dbReference type="SUPFAM" id="SSF54368">
    <property type="entry name" value="Glutamine synthetase, N-terminal domain"/>
    <property type="match status" value="1"/>
</dbReference>
<evidence type="ECO:0000256" key="3">
    <source>
        <dbReference type="ARBA" id="ARBA00022741"/>
    </source>
</evidence>
<dbReference type="AlphaFoldDB" id="A0A6J6CMP9"/>
<dbReference type="GO" id="GO:0005524">
    <property type="term" value="F:ATP binding"/>
    <property type="evidence" value="ECO:0007669"/>
    <property type="project" value="UniProtKB-KW"/>
</dbReference>
<keyword evidence="3" id="KW-0547">Nucleotide-binding</keyword>
<dbReference type="InterPro" id="IPR036651">
    <property type="entry name" value="Gln_synt_N_sf"/>
</dbReference>
<evidence type="ECO:0000256" key="1">
    <source>
        <dbReference type="ARBA" id="ARBA00009897"/>
    </source>
</evidence>
<dbReference type="InterPro" id="IPR008146">
    <property type="entry name" value="Gln_synth_cat_dom"/>
</dbReference>
<dbReference type="PANTHER" id="PTHR43785">
    <property type="entry name" value="GAMMA-GLUTAMYLPUTRESCINE SYNTHETASE"/>
    <property type="match status" value="1"/>
</dbReference>
<reference evidence="6" key="1">
    <citation type="submission" date="2020-05" db="EMBL/GenBank/DDBJ databases">
        <authorList>
            <person name="Chiriac C."/>
            <person name="Salcher M."/>
            <person name="Ghai R."/>
            <person name="Kavagutti S V."/>
        </authorList>
    </citation>
    <scope>NUCLEOTIDE SEQUENCE</scope>
</reference>
<dbReference type="SUPFAM" id="SSF55931">
    <property type="entry name" value="Glutamine synthetase/guanido kinase"/>
    <property type="match status" value="1"/>
</dbReference>